<dbReference type="InterPro" id="IPR005335">
    <property type="entry name" value="Terminase_ssu"/>
</dbReference>
<reference evidence="4" key="1">
    <citation type="submission" date="2017-06" db="EMBL/GenBank/DDBJ databases">
        <title>Genome analysis of Fimbriiglobus ruber SP5, the first member of the order Planctomycetales with confirmed chitinolytic capability.</title>
        <authorList>
            <person name="Ravin N.V."/>
            <person name="Rakitin A.L."/>
            <person name="Ivanova A.A."/>
            <person name="Beletsky A.V."/>
            <person name="Kulichevskaya I.S."/>
            <person name="Mardanov A.V."/>
            <person name="Dedysh S.N."/>
        </authorList>
    </citation>
    <scope>NUCLEOTIDE SEQUENCE [LARGE SCALE GENOMIC DNA]</scope>
    <source>
        <strain evidence="4">SP5</strain>
    </source>
</reference>
<dbReference type="PANTHER" id="PTHR41328">
    <property type="entry name" value="TERMINASE SMALL SUBUNIT-RELATED"/>
    <property type="match status" value="1"/>
</dbReference>
<keyword evidence="2" id="KW-0231">Viral genome packaging</keyword>
<evidence type="ECO:0000256" key="1">
    <source>
        <dbReference type="ARBA" id="ARBA00022612"/>
    </source>
</evidence>
<dbReference type="OrthoDB" id="1338457at2"/>
<dbReference type="AlphaFoldDB" id="A0A225E1E0"/>
<dbReference type="PANTHER" id="PTHR41328:SF2">
    <property type="entry name" value="TERMINASE SMALL SUBUNIT"/>
    <property type="match status" value="1"/>
</dbReference>
<evidence type="ECO:0000313" key="4">
    <source>
        <dbReference type="Proteomes" id="UP000214646"/>
    </source>
</evidence>
<proteinExistence type="predicted"/>
<sequence length="197" mass="22014">MSHELTPKQEAFALKYVELGNASEAYRQSYDAENMLPKSVWEEASRTLSDLKVAARIMELQELHQKRHAVTVDRVLKEYAKLAFLDIRKAFDETGNLIPIHELDDDTAAAISGIEVDKKVSKITDENGEPMVESYLHKIKLCDKKGALDSIARHLGMFVDKTEITGKDGSALAPNSVSLTVTPDLVKSIVQQVRDEF</sequence>
<keyword evidence="1" id="KW-1188">Viral release from host cell</keyword>
<dbReference type="EMBL" id="NIDE01000005">
    <property type="protein sequence ID" value="OWK42177.1"/>
    <property type="molecule type" value="Genomic_DNA"/>
</dbReference>
<dbReference type="RefSeq" id="WP_088255382.1">
    <property type="nucleotide sequence ID" value="NZ_NIDE01000005.1"/>
</dbReference>
<dbReference type="GO" id="GO:0051276">
    <property type="term" value="P:chromosome organization"/>
    <property type="evidence" value="ECO:0007669"/>
    <property type="project" value="InterPro"/>
</dbReference>
<dbReference type="InterPro" id="IPR038713">
    <property type="entry name" value="Terminase_Gp1_N_sf"/>
</dbReference>
<gene>
    <name evidence="3" type="ORF">FRUB_04255</name>
</gene>
<keyword evidence="4" id="KW-1185">Reference proteome</keyword>
<name>A0A225E1E0_9BACT</name>
<dbReference type="Pfam" id="PF03592">
    <property type="entry name" value="Terminase_2"/>
    <property type="match status" value="1"/>
</dbReference>
<dbReference type="Proteomes" id="UP000214646">
    <property type="component" value="Unassembled WGS sequence"/>
</dbReference>
<dbReference type="Gene3D" id="1.10.10.1400">
    <property type="entry name" value="Terminase, small subunit, N-terminal DNA-binding domain, HTH motif"/>
    <property type="match status" value="1"/>
</dbReference>
<protein>
    <submittedName>
        <fullName evidence="3">Phage terminase, small subunit</fullName>
    </submittedName>
</protein>
<evidence type="ECO:0000313" key="3">
    <source>
        <dbReference type="EMBL" id="OWK42177.1"/>
    </source>
</evidence>
<evidence type="ECO:0000256" key="2">
    <source>
        <dbReference type="ARBA" id="ARBA00023219"/>
    </source>
</evidence>
<comment type="caution">
    <text evidence="3">The sequence shown here is derived from an EMBL/GenBank/DDBJ whole genome shotgun (WGS) entry which is preliminary data.</text>
</comment>
<accession>A0A225E1E0</accession>
<organism evidence="3 4">
    <name type="scientific">Fimbriiglobus ruber</name>
    <dbReference type="NCBI Taxonomy" id="1908690"/>
    <lineage>
        <taxon>Bacteria</taxon>
        <taxon>Pseudomonadati</taxon>
        <taxon>Planctomycetota</taxon>
        <taxon>Planctomycetia</taxon>
        <taxon>Gemmatales</taxon>
        <taxon>Gemmataceae</taxon>
        <taxon>Fimbriiglobus</taxon>
    </lineage>
</organism>
<dbReference type="InterPro" id="IPR052404">
    <property type="entry name" value="SPP1-like_terminase"/>
</dbReference>